<dbReference type="InterPro" id="IPR036928">
    <property type="entry name" value="AS_sf"/>
</dbReference>
<keyword evidence="3" id="KW-1185">Reference proteome</keyword>
<dbReference type="NCBIfam" id="NF005450">
    <property type="entry name" value="PRK07042.1"/>
    <property type="match status" value="1"/>
</dbReference>
<dbReference type="EMBL" id="BAAAGS010000007">
    <property type="protein sequence ID" value="GAA0518056.1"/>
    <property type="molecule type" value="Genomic_DNA"/>
</dbReference>
<name>A0ABN1CFD0_SACER</name>
<evidence type="ECO:0000313" key="3">
    <source>
        <dbReference type="Proteomes" id="UP001500729"/>
    </source>
</evidence>
<gene>
    <name evidence="2" type="ORF">GCM10009533_16500</name>
</gene>
<sequence length="474" mass="49693">MNEHSRSTELADLPAVDLVAGYRTRTLSPVEVVESVLDRVQACEPLLCATYALDPDGARAAARESERRWGRGEPDGPVDGVPVTIKENIATRGVPVPLGTAATERVPAAEDAPAAARLRESGAVILGKTTMPDYGMLSSGASSFHHLARNPWNPDRTPGGSSAGAGAASAAGYGPLHVGTDIGGSIRLPAGWCGIVGLKPSFGRIPVDPPYIGRVVGPMTRTVADTALLASVLAAPDERDHTALPPADIDWAALDGDARGLRIGLLLDGGAGLPVEPAVTDAVRAAAERFEAAGAVVEPLAPILTREMLDGLDLFWRYRAWNDISALPEQRRAHVLPDIAAWAAGARDASAAQVFHGFSQMDAISASANRAVRGLDFLLSPVAPIPAFPAEQAYPTGDSRLPMEHIAFTVPFNMSGQPAVSVNCGYTPDGLPIGLQIAGRRFDDVGVLRLASLHERIRPPQRPWPSPVGSRTAG</sequence>
<dbReference type="InterPro" id="IPR000120">
    <property type="entry name" value="Amidase"/>
</dbReference>
<dbReference type="PANTHER" id="PTHR11895:SF173">
    <property type="entry name" value="GLUTAMYL-TRNA AMIDOTRANSFERASE SUBUNIT A"/>
    <property type="match status" value="1"/>
</dbReference>
<dbReference type="InterPro" id="IPR023631">
    <property type="entry name" value="Amidase_dom"/>
</dbReference>
<protein>
    <submittedName>
        <fullName evidence="2">Amidase</fullName>
    </submittedName>
</protein>
<dbReference type="Gene3D" id="3.90.1300.10">
    <property type="entry name" value="Amidase signature (AS) domain"/>
    <property type="match status" value="1"/>
</dbReference>
<dbReference type="RefSeq" id="WP_346138277.1">
    <property type="nucleotide sequence ID" value="NZ_BAAAGS010000007.1"/>
</dbReference>
<dbReference type="PANTHER" id="PTHR11895">
    <property type="entry name" value="TRANSAMIDASE"/>
    <property type="match status" value="1"/>
</dbReference>
<accession>A0ABN1CFD0</accession>
<dbReference type="Proteomes" id="UP001500729">
    <property type="component" value="Unassembled WGS sequence"/>
</dbReference>
<comment type="caution">
    <text evidence="2">The sequence shown here is derived from an EMBL/GenBank/DDBJ whole genome shotgun (WGS) entry which is preliminary data.</text>
</comment>
<reference evidence="2 3" key="1">
    <citation type="journal article" date="2019" name="Int. J. Syst. Evol. Microbiol.">
        <title>The Global Catalogue of Microorganisms (GCM) 10K type strain sequencing project: providing services to taxonomists for standard genome sequencing and annotation.</title>
        <authorList>
            <consortium name="The Broad Institute Genomics Platform"/>
            <consortium name="The Broad Institute Genome Sequencing Center for Infectious Disease"/>
            <person name="Wu L."/>
            <person name="Ma J."/>
        </authorList>
    </citation>
    <scope>NUCLEOTIDE SEQUENCE [LARGE SCALE GENOMIC DNA]</scope>
    <source>
        <strain evidence="2 3">JCM 10303</strain>
    </source>
</reference>
<feature type="domain" description="Amidase" evidence="1">
    <location>
        <begin position="31"/>
        <end position="448"/>
    </location>
</feature>
<organism evidence="2 3">
    <name type="scientific">Saccharopolyspora erythraea</name>
    <name type="common">Streptomyces erythraeus</name>
    <dbReference type="NCBI Taxonomy" id="1836"/>
    <lineage>
        <taxon>Bacteria</taxon>
        <taxon>Bacillati</taxon>
        <taxon>Actinomycetota</taxon>
        <taxon>Actinomycetes</taxon>
        <taxon>Pseudonocardiales</taxon>
        <taxon>Pseudonocardiaceae</taxon>
        <taxon>Saccharopolyspora</taxon>
    </lineage>
</organism>
<evidence type="ECO:0000313" key="2">
    <source>
        <dbReference type="EMBL" id="GAA0518056.1"/>
    </source>
</evidence>
<proteinExistence type="predicted"/>
<dbReference type="SUPFAM" id="SSF75304">
    <property type="entry name" value="Amidase signature (AS) enzymes"/>
    <property type="match status" value="1"/>
</dbReference>
<evidence type="ECO:0000259" key="1">
    <source>
        <dbReference type="Pfam" id="PF01425"/>
    </source>
</evidence>
<dbReference type="Pfam" id="PF01425">
    <property type="entry name" value="Amidase"/>
    <property type="match status" value="1"/>
</dbReference>